<dbReference type="InterPro" id="IPR005829">
    <property type="entry name" value="Sugar_transporter_CS"/>
</dbReference>
<keyword evidence="3 6" id="KW-0812">Transmembrane</keyword>
<evidence type="ECO:0000256" key="3">
    <source>
        <dbReference type="ARBA" id="ARBA00022692"/>
    </source>
</evidence>
<evidence type="ECO:0000313" key="8">
    <source>
        <dbReference type="EMBL" id="JAB90020.1"/>
    </source>
</evidence>
<keyword evidence="5 6" id="KW-0472">Membrane</keyword>
<organism evidence="8">
    <name type="scientific">Ceratitis capitata</name>
    <name type="common">Mediterranean fruit fly</name>
    <name type="synonym">Tephritis capitata</name>
    <dbReference type="NCBI Taxonomy" id="7213"/>
    <lineage>
        <taxon>Eukaryota</taxon>
        <taxon>Metazoa</taxon>
        <taxon>Ecdysozoa</taxon>
        <taxon>Arthropoda</taxon>
        <taxon>Hexapoda</taxon>
        <taxon>Insecta</taxon>
        <taxon>Pterygota</taxon>
        <taxon>Neoptera</taxon>
        <taxon>Endopterygota</taxon>
        <taxon>Diptera</taxon>
        <taxon>Brachycera</taxon>
        <taxon>Muscomorpha</taxon>
        <taxon>Tephritoidea</taxon>
        <taxon>Tephritidae</taxon>
        <taxon>Ceratitis</taxon>
        <taxon>Ceratitis</taxon>
    </lineage>
</organism>
<feature type="transmembrane region" description="Helical" evidence="6">
    <location>
        <begin position="510"/>
        <end position="529"/>
    </location>
</feature>
<keyword evidence="2" id="KW-0813">Transport</keyword>
<feature type="transmembrane region" description="Helical" evidence="6">
    <location>
        <begin position="448"/>
        <end position="470"/>
    </location>
</feature>
<reference evidence="8" key="1">
    <citation type="submission" date="2013-07" db="EMBL/GenBank/DDBJ databases">
        <authorList>
            <person name="Geib S."/>
        </authorList>
    </citation>
    <scope>NUCLEOTIDE SEQUENCE</scope>
</reference>
<dbReference type="AlphaFoldDB" id="W8AMM9"/>
<evidence type="ECO:0000256" key="1">
    <source>
        <dbReference type="ARBA" id="ARBA00004141"/>
    </source>
</evidence>
<feature type="transmembrane region" description="Helical" evidence="6">
    <location>
        <begin position="120"/>
        <end position="143"/>
    </location>
</feature>
<feature type="domain" description="Major facilitator superfamily (MFS) profile" evidence="7">
    <location>
        <begin position="51"/>
        <end position="531"/>
    </location>
</feature>
<evidence type="ECO:0000256" key="6">
    <source>
        <dbReference type="SAM" id="Phobius"/>
    </source>
</evidence>
<dbReference type="OrthoDB" id="10262656at2759"/>
<feature type="transmembrane region" description="Helical" evidence="6">
    <location>
        <begin position="221"/>
        <end position="239"/>
    </location>
</feature>
<reference evidence="8" key="2">
    <citation type="journal article" date="2014" name="BMC Genomics">
        <title>A genomic perspective to assessing quality of mass-reared SIT flies used in Mediterranean fruit fly (Ceratitis capitata) eradication in California.</title>
        <authorList>
            <person name="Calla B."/>
            <person name="Hall B."/>
            <person name="Hou S."/>
            <person name="Geib S.M."/>
        </authorList>
    </citation>
    <scope>NUCLEOTIDE SEQUENCE</scope>
</reference>
<dbReference type="PROSITE" id="PS50850">
    <property type="entry name" value="MFS"/>
    <property type="match status" value="1"/>
</dbReference>
<protein>
    <submittedName>
        <fullName evidence="8">Synaptic vesicle glycoprotein 2C</fullName>
    </submittedName>
</protein>
<dbReference type="GO" id="GO:0016020">
    <property type="term" value="C:membrane"/>
    <property type="evidence" value="ECO:0007669"/>
    <property type="project" value="UniProtKB-SubCell"/>
</dbReference>
<dbReference type="InterPro" id="IPR036259">
    <property type="entry name" value="MFS_trans_sf"/>
</dbReference>
<feature type="transmembrane region" description="Helical" evidence="6">
    <location>
        <begin position="149"/>
        <end position="166"/>
    </location>
</feature>
<dbReference type="SUPFAM" id="SSF103473">
    <property type="entry name" value="MFS general substrate transporter"/>
    <property type="match status" value="1"/>
</dbReference>
<feature type="transmembrane region" description="Helical" evidence="6">
    <location>
        <begin position="91"/>
        <end position="108"/>
    </location>
</feature>
<accession>W8AMM9</accession>
<evidence type="ECO:0000259" key="7">
    <source>
        <dbReference type="PROSITE" id="PS50850"/>
    </source>
</evidence>
<evidence type="ECO:0000256" key="4">
    <source>
        <dbReference type="ARBA" id="ARBA00022989"/>
    </source>
</evidence>
<sequence>MQFSDSKNEGRQPVGVGILEAGHRAGLAGNGANNEFDYEYVLARIGFGKAQWLLLLISGLLTLCSMATQTSVGIMAIASQCEFGMSQAEKGIMMAACVTGIFLSTYFWGYASDAFGRRSVLFYGTLATNLLQLISMFITNIWAFNVVNLLMGVSLGGVSAAIYAYLSEFNTDKHRAVVINYSTMFVSIAAIYMPAICWLILSADWSLHFSDSFIFRPWRLIILSNLLPGLIAALFLYPFPESPKLLLAQDREYEAIAALEWICKFNRGRSLASVFGSDADFKLKPEQIADDDLRSGSGGICGILVNIWRATVPLFQKPHCVNFILSIFAVFGMFLTSAGMQIWYPEIVNRSSGDNAGNSSSVCDILEASFEKQRFNVTTVDAEICDDSISTKTYIDNMIVGCAFLVGFIIQGALLNPLGRKNVLLAALAIGTVSGILLHFVVNAQVVLVLFCLYILMPGLSISIMCGAMVDLVPTHLRGKAVSIGLAMGRLGVIVASNMIGVMLEPYCHTTFVILTASILICAFLVHFLPI</sequence>
<dbReference type="PROSITE" id="PS00217">
    <property type="entry name" value="SUGAR_TRANSPORT_2"/>
    <property type="match status" value="1"/>
</dbReference>
<dbReference type="Pfam" id="PF07690">
    <property type="entry name" value="MFS_1"/>
    <property type="match status" value="1"/>
</dbReference>
<dbReference type="InterPro" id="IPR020846">
    <property type="entry name" value="MFS_dom"/>
</dbReference>
<dbReference type="InterPro" id="IPR011701">
    <property type="entry name" value="MFS"/>
</dbReference>
<evidence type="ECO:0000256" key="5">
    <source>
        <dbReference type="ARBA" id="ARBA00023136"/>
    </source>
</evidence>
<dbReference type="PANTHER" id="PTHR23511:SF37">
    <property type="entry name" value="MAJOR FACILITATOR SUPERFAMILY (MFS) PROFILE DOMAIN-CONTAINING PROTEIN-RELATED"/>
    <property type="match status" value="1"/>
</dbReference>
<feature type="transmembrane region" description="Helical" evidence="6">
    <location>
        <begin position="482"/>
        <end position="504"/>
    </location>
</feature>
<gene>
    <name evidence="8" type="primary">SV2C</name>
</gene>
<comment type="subcellular location">
    <subcellularLocation>
        <location evidence="1">Membrane</location>
        <topology evidence="1">Multi-pass membrane protein</topology>
    </subcellularLocation>
</comment>
<evidence type="ECO:0000256" key="2">
    <source>
        <dbReference type="ARBA" id="ARBA00022448"/>
    </source>
</evidence>
<feature type="transmembrane region" description="Helical" evidence="6">
    <location>
        <begin position="323"/>
        <end position="344"/>
    </location>
</feature>
<dbReference type="EMBL" id="GAMC01016535">
    <property type="protein sequence ID" value="JAB90020.1"/>
    <property type="molecule type" value="mRNA"/>
</dbReference>
<name>W8AMM9_CERCA</name>
<dbReference type="GO" id="GO:0022857">
    <property type="term" value="F:transmembrane transporter activity"/>
    <property type="evidence" value="ECO:0007669"/>
    <property type="project" value="InterPro"/>
</dbReference>
<feature type="transmembrane region" description="Helical" evidence="6">
    <location>
        <begin position="178"/>
        <end position="201"/>
    </location>
</feature>
<feature type="transmembrane region" description="Helical" evidence="6">
    <location>
        <begin position="52"/>
        <end position="79"/>
    </location>
</feature>
<feature type="transmembrane region" description="Helical" evidence="6">
    <location>
        <begin position="398"/>
        <end position="416"/>
    </location>
</feature>
<dbReference type="PANTHER" id="PTHR23511">
    <property type="entry name" value="SYNAPTIC VESICLE GLYCOPROTEIN 2"/>
    <property type="match status" value="1"/>
</dbReference>
<proteinExistence type="evidence at transcript level"/>
<dbReference type="Gene3D" id="1.20.1250.20">
    <property type="entry name" value="MFS general substrate transporter like domains"/>
    <property type="match status" value="1"/>
</dbReference>
<feature type="transmembrane region" description="Helical" evidence="6">
    <location>
        <begin position="423"/>
        <end position="442"/>
    </location>
</feature>
<keyword evidence="4 6" id="KW-1133">Transmembrane helix</keyword>